<proteinExistence type="predicted"/>
<evidence type="ECO:0000256" key="3">
    <source>
        <dbReference type="ARBA" id="ARBA00023136"/>
    </source>
</evidence>
<dbReference type="InterPro" id="IPR011701">
    <property type="entry name" value="MFS"/>
</dbReference>
<accession>A0A399D1K8</accession>
<keyword evidence="2 4" id="KW-1133">Transmembrane helix</keyword>
<keyword evidence="3 4" id="KW-0472">Membrane</keyword>
<keyword evidence="1 4" id="KW-0812">Transmembrane</keyword>
<dbReference type="AlphaFoldDB" id="A0A399D1K8"/>
<organism evidence="6 7">
    <name type="scientific">Mariniphaga sediminis</name>
    <dbReference type="NCBI Taxonomy" id="1628158"/>
    <lineage>
        <taxon>Bacteria</taxon>
        <taxon>Pseudomonadati</taxon>
        <taxon>Bacteroidota</taxon>
        <taxon>Bacteroidia</taxon>
        <taxon>Marinilabiliales</taxon>
        <taxon>Prolixibacteraceae</taxon>
        <taxon>Mariniphaga</taxon>
    </lineage>
</organism>
<dbReference type="Proteomes" id="UP000266441">
    <property type="component" value="Unassembled WGS sequence"/>
</dbReference>
<evidence type="ECO:0000259" key="5">
    <source>
        <dbReference type="PROSITE" id="PS50850"/>
    </source>
</evidence>
<dbReference type="PROSITE" id="PS50850">
    <property type="entry name" value="MFS"/>
    <property type="match status" value="1"/>
</dbReference>
<feature type="transmembrane region" description="Helical" evidence="4">
    <location>
        <begin position="391"/>
        <end position="414"/>
    </location>
</feature>
<feature type="transmembrane region" description="Helical" evidence="4">
    <location>
        <begin position="132"/>
        <end position="152"/>
    </location>
</feature>
<dbReference type="InterPro" id="IPR020846">
    <property type="entry name" value="MFS_dom"/>
</dbReference>
<dbReference type="Pfam" id="PF07690">
    <property type="entry name" value="MFS_1"/>
    <property type="match status" value="1"/>
</dbReference>
<feature type="transmembrane region" description="Helical" evidence="4">
    <location>
        <begin position="206"/>
        <end position="226"/>
    </location>
</feature>
<dbReference type="OrthoDB" id="182417at2"/>
<feature type="transmembrane region" description="Helical" evidence="4">
    <location>
        <begin position="94"/>
        <end position="112"/>
    </location>
</feature>
<evidence type="ECO:0000256" key="2">
    <source>
        <dbReference type="ARBA" id="ARBA00022989"/>
    </source>
</evidence>
<dbReference type="InterPro" id="IPR036259">
    <property type="entry name" value="MFS_trans_sf"/>
</dbReference>
<evidence type="ECO:0000313" key="6">
    <source>
        <dbReference type="EMBL" id="RIH65068.1"/>
    </source>
</evidence>
<evidence type="ECO:0000256" key="4">
    <source>
        <dbReference type="SAM" id="Phobius"/>
    </source>
</evidence>
<feature type="domain" description="Major facilitator superfamily (MFS) profile" evidence="5">
    <location>
        <begin position="31"/>
        <end position="444"/>
    </location>
</feature>
<protein>
    <submittedName>
        <fullName evidence="6">MFS transporter</fullName>
    </submittedName>
</protein>
<dbReference type="GO" id="GO:0022857">
    <property type="term" value="F:transmembrane transporter activity"/>
    <property type="evidence" value="ECO:0007669"/>
    <property type="project" value="InterPro"/>
</dbReference>
<feature type="transmembrane region" description="Helical" evidence="4">
    <location>
        <begin position="420"/>
        <end position="439"/>
    </location>
</feature>
<dbReference type="Gene3D" id="1.20.1250.20">
    <property type="entry name" value="MFS general substrate transporter like domains"/>
    <property type="match status" value="2"/>
</dbReference>
<dbReference type="PANTHER" id="PTHR11360:SF308">
    <property type="entry name" value="BLL3089 PROTEIN"/>
    <property type="match status" value="1"/>
</dbReference>
<dbReference type="EMBL" id="QWET01000007">
    <property type="protein sequence ID" value="RIH65068.1"/>
    <property type="molecule type" value="Genomic_DNA"/>
</dbReference>
<feature type="transmembrane region" description="Helical" evidence="4">
    <location>
        <begin position="355"/>
        <end position="379"/>
    </location>
</feature>
<gene>
    <name evidence="6" type="ORF">D1164_10795</name>
</gene>
<sequence>MFVKNSVMSLKERWNNFPFKPEKIPFFYGWVILFASTVGVLASAPGQTMGVSTFTDYLIEHIHISRNQISSAYMFGTIGSSFLLTWAGKQYDKYGARWIVLAASSMLAIVLLMLSQSDRIIRLFVKETESSVYVGVAMVIMIFLFFMLRFSGQGVLTMVSRNMLMKWFIARRGFVNGISSVLISLGFSIAPLTFDELIQGTSWRYAWILMAFGIGIIFILFAFLFFRDNPEDLGMIPDGEKHGHRERNVTIKPFKQFSLSEARKTLPFWLFSLPLALFALYITGFTFHLISIFEDAGLDRDKALAIFIPISFMSVGISFLGGWISDRIHLKYLLYFFLVGELIAVLSLANLDGGFYYYGFIVGHGMGNGLYSVLMTVTWPRFYGRQNLGRISGFVMALIVFASALGPVLFSFSFTKFGGYHIANFGLAFIIVVLLIFSYKGNNPQDKFEFEESND</sequence>
<feature type="transmembrane region" description="Helical" evidence="4">
    <location>
        <begin position="69"/>
        <end position="87"/>
    </location>
</feature>
<feature type="transmembrane region" description="Helical" evidence="4">
    <location>
        <begin position="268"/>
        <end position="291"/>
    </location>
</feature>
<feature type="transmembrane region" description="Helical" evidence="4">
    <location>
        <begin position="332"/>
        <end position="349"/>
    </location>
</feature>
<name>A0A399D1K8_9BACT</name>
<comment type="caution">
    <text evidence="6">The sequence shown here is derived from an EMBL/GenBank/DDBJ whole genome shotgun (WGS) entry which is preliminary data.</text>
</comment>
<evidence type="ECO:0000256" key="1">
    <source>
        <dbReference type="ARBA" id="ARBA00022692"/>
    </source>
</evidence>
<feature type="transmembrane region" description="Helical" evidence="4">
    <location>
        <begin position="173"/>
        <end position="194"/>
    </location>
</feature>
<dbReference type="SUPFAM" id="SSF103473">
    <property type="entry name" value="MFS general substrate transporter"/>
    <property type="match status" value="1"/>
</dbReference>
<evidence type="ECO:0000313" key="7">
    <source>
        <dbReference type="Proteomes" id="UP000266441"/>
    </source>
</evidence>
<reference evidence="6 7" key="1">
    <citation type="journal article" date="2015" name="Int. J. Syst. Evol. Microbiol.">
        <title>Mariniphaga sediminis sp. nov., isolated from coastal sediment.</title>
        <authorList>
            <person name="Wang F.Q."/>
            <person name="Shen Q.Y."/>
            <person name="Chen G.J."/>
            <person name="Du Z.J."/>
        </authorList>
    </citation>
    <scope>NUCLEOTIDE SEQUENCE [LARGE SCALE GENOMIC DNA]</scope>
    <source>
        <strain evidence="6 7">SY21</strain>
    </source>
</reference>
<keyword evidence="7" id="KW-1185">Reference proteome</keyword>
<dbReference type="PANTHER" id="PTHR11360">
    <property type="entry name" value="MONOCARBOXYLATE TRANSPORTER"/>
    <property type="match status" value="1"/>
</dbReference>
<feature type="transmembrane region" description="Helical" evidence="4">
    <location>
        <begin position="303"/>
        <end position="325"/>
    </location>
</feature>
<dbReference type="InterPro" id="IPR050327">
    <property type="entry name" value="Proton-linked_MCT"/>
</dbReference>